<gene>
    <name evidence="1" type="ORF">SDC9_178625</name>
</gene>
<dbReference type="AlphaFoldDB" id="A0A645GW89"/>
<protein>
    <submittedName>
        <fullName evidence="1">Uncharacterized protein</fullName>
    </submittedName>
</protein>
<accession>A0A645GW89</accession>
<evidence type="ECO:0000313" key="1">
    <source>
        <dbReference type="EMBL" id="MPN31151.1"/>
    </source>
</evidence>
<proteinExistence type="predicted"/>
<organism evidence="1">
    <name type="scientific">bioreactor metagenome</name>
    <dbReference type="NCBI Taxonomy" id="1076179"/>
    <lineage>
        <taxon>unclassified sequences</taxon>
        <taxon>metagenomes</taxon>
        <taxon>ecological metagenomes</taxon>
    </lineage>
</organism>
<dbReference type="EMBL" id="VSSQ01082572">
    <property type="protein sequence ID" value="MPN31151.1"/>
    <property type="molecule type" value="Genomic_DNA"/>
</dbReference>
<reference evidence="1" key="1">
    <citation type="submission" date="2019-08" db="EMBL/GenBank/DDBJ databases">
        <authorList>
            <person name="Kucharzyk K."/>
            <person name="Murdoch R.W."/>
            <person name="Higgins S."/>
            <person name="Loffler F."/>
        </authorList>
    </citation>
    <scope>NUCLEOTIDE SEQUENCE</scope>
</reference>
<sequence>MSHKCKVEATEGFSPKNPEQDIEVMRPLFDAFDELDYRFNKYDEATIQSIGKNRDVNTASFYSYARVPVEKEEWATLARWRYQNDEIYNRFMFWRFVNSLTAKNIGPF</sequence>
<name>A0A645GW89_9ZZZZ</name>
<comment type="caution">
    <text evidence="1">The sequence shown here is derived from an EMBL/GenBank/DDBJ whole genome shotgun (WGS) entry which is preliminary data.</text>
</comment>